<dbReference type="Gene3D" id="3.40.50.10140">
    <property type="entry name" value="Toll/interleukin-1 receptor homology (TIR) domain"/>
    <property type="match status" value="1"/>
</dbReference>
<dbReference type="PANTHER" id="PTHR45641:SF19">
    <property type="entry name" value="NEPHROCYSTIN-3"/>
    <property type="match status" value="1"/>
</dbReference>
<proteinExistence type="predicted"/>
<reference evidence="5 6" key="1">
    <citation type="submission" date="2020-05" db="EMBL/GenBank/DDBJ databases">
        <title>Erythrobacter mangrovi sp. nov., isolated from rhizosphere soil of mangrove plant (Kandelia candel).</title>
        <authorList>
            <person name="Ye Y.H."/>
        </authorList>
    </citation>
    <scope>NUCLEOTIDE SEQUENCE [LARGE SCALE GENOMIC DNA]</scope>
    <source>
        <strain evidence="5 6">EB310</strain>
    </source>
</reference>
<dbReference type="RefSeq" id="WP_173214957.1">
    <property type="nucleotide sequence ID" value="NZ_CP053921.1"/>
</dbReference>
<gene>
    <name evidence="5" type="ORF">HQR01_11270</name>
</gene>
<dbReference type="Proteomes" id="UP000504693">
    <property type="component" value="Chromosome"/>
</dbReference>
<dbReference type="AlphaFoldDB" id="A0A7D3XSL9"/>
<dbReference type="SMART" id="SM00028">
    <property type="entry name" value="TPR"/>
    <property type="match status" value="5"/>
</dbReference>
<keyword evidence="3" id="KW-0812">Transmembrane</keyword>
<dbReference type="InterPro" id="IPR019734">
    <property type="entry name" value="TPR_rpt"/>
</dbReference>
<dbReference type="SUPFAM" id="SSF48452">
    <property type="entry name" value="TPR-like"/>
    <property type="match status" value="3"/>
</dbReference>
<sequence length="685" mass="76326">MSQFRYKAFISYSWADAKWGNWLHHAIETYRTPTALVGKEVSAGPVPARLHPLFKDREEEAAGASIGTAVETALANSEFLIVICSPNSAKSEWVNREIAWFKTHRDPRKVLALIVDGEPGSDEAECFPKALTHEVDGNLSVTDRFADMPLAADARDTGDGKRRAKLKLAAAMLGVGLDELVNREERRRLVRTRIIAGASLALALVMSGLTLVAVQARNEAERQRAEADGLIEFMLTDLREKLEPVGRLDALDVVGTRALDYYARQKLASLDADALGRRARALLLVGEISNLRGDSEEALKAFTQAAATTKEQLARDPDNEQRIFDHAQSVFWVGAIAYGRGETENAETQFREYKRLADRLNELNPDKPEWRMESSYAETNLGVMYDELGRDAEAERAFTSALVQIDAVAASEPFSADRQVEIGATVNWLGKVKGELGKYEEALKLFRREIAIYRDLLLRDPSNALAKNRLSVALQFLGENQLFAGNLAGAIESTGQSLELNGELRLLEPDNTEWQQTEVGGRFNQAQNLILTGRPAEARQMLDQADRLLAAMIATDASNTVWTNNFRARSMQAHMFLAMAGGNLRSSSRSLPSTLMWIDARGSALEPLQRTRLYRLAGDLKRELGQVKEARALWELALAQVPDSIVADPEKFFLWRRLGNKQKAAEYAARLDRRGYRHPAYLSER</sequence>
<protein>
    <submittedName>
        <fullName evidence="5">TIR domain-containing protein</fullName>
    </submittedName>
</protein>
<evidence type="ECO:0000256" key="2">
    <source>
        <dbReference type="ARBA" id="ARBA00022803"/>
    </source>
</evidence>
<accession>A0A7D3XSL9</accession>
<feature type="transmembrane region" description="Helical" evidence="3">
    <location>
        <begin position="194"/>
        <end position="214"/>
    </location>
</feature>
<dbReference type="InterPro" id="IPR035897">
    <property type="entry name" value="Toll_tir_struct_dom_sf"/>
</dbReference>
<dbReference type="PANTHER" id="PTHR45641">
    <property type="entry name" value="TETRATRICOPEPTIDE REPEAT PROTEIN (AFU_ORTHOLOGUE AFUA_6G03870)"/>
    <property type="match status" value="1"/>
</dbReference>
<dbReference type="InterPro" id="IPR011990">
    <property type="entry name" value="TPR-like_helical_dom_sf"/>
</dbReference>
<dbReference type="GO" id="GO:0007165">
    <property type="term" value="P:signal transduction"/>
    <property type="evidence" value="ECO:0007669"/>
    <property type="project" value="InterPro"/>
</dbReference>
<dbReference type="SUPFAM" id="SSF52200">
    <property type="entry name" value="Toll/Interleukin receptor TIR domain"/>
    <property type="match status" value="1"/>
</dbReference>
<keyword evidence="3" id="KW-1133">Transmembrane helix</keyword>
<name>A0A7D3XSL9_9SPHN</name>
<keyword evidence="6" id="KW-1185">Reference proteome</keyword>
<evidence type="ECO:0000313" key="5">
    <source>
        <dbReference type="EMBL" id="QKG71891.1"/>
    </source>
</evidence>
<keyword evidence="2" id="KW-0802">TPR repeat</keyword>
<organism evidence="5 6">
    <name type="scientific">Erythrobacter mangrovi</name>
    <dbReference type="NCBI Taxonomy" id="2739433"/>
    <lineage>
        <taxon>Bacteria</taxon>
        <taxon>Pseudomonadati</taxon>
        <taxon>Pseudomonadota</taxon>
        <taxon>Alphaproteobacteria</taxon>
        <taxon>Sphingomonadales</taxon>
        <taxon>Erythrobacteraceae</taxon>
        <taxon>Erythrobacter/Porphyrobacter group</taxon>
        <taxon>Erythrobacter</taxon>
    </lineage>
</organism>
<dbReference type="Gene3D" id="1.25.40.10">
    <property type="entry name" value="Tetratricopeptide repeat domain"/>
    <property type="match status" value="2"/>
</dbReference>
<evidence type="ECO:0000259" key="4">
    <source>
        <dbReference type="Pfam" id="PF13676"/>
    </source>
</evidence>
<dbReference type="InterPro" id="IPR000157">
    <property type="entry name" value="TIR_dom"/>
</dbReference>
<dbReference type="Pfam" id="PF13676">
    <property type="entry name" value="TIR_2"/>
    <property type="match status" value="1"/>
</dbReference>
<dbReference type="KEGG" id="emv:HQR01_11270"/>
<evidence type="ECO:0000313" key="6">
    <source>
        <dbReference type="Proteomes" id="UP000504693"/>
    </source>
</evidence>
<dbReference type="EMBL" id="CP053921">
    <property type="protein sequence ID" value="QKG71891.1"/>
    <property type="molecule type" value="Genomic_DNA"/>
</dbReference>
<keyword evidence="3" id="KW-0472">Membrane</keyword>
<evidence type="ECO:0000256" key="1">
    <source>
        <dbReference type="ARBA" id="ARBA00022737"/>
    </source>
</evidence>
<evidence type="ECO:0000256" key="3">
    <source>
        <dbReference type="SAM" id="Phobius"/>
    </source>
</evidence>
<keyword evidence="1" id="KW-0677">Repeat</keyword>
<feature type="domain" description="TIR" evidence="4">
    <location>
        <begin position="9"/>
        <end position="118"/>
    </location>
</feature>